<keyword evidence="2" id="KW-1003">Cell membrane</keyword>
<evidence type="ECO:0000313" key="8">
    <source>
        <dbReference type="Proteomes" id="UP000824037"/>
    </source>
</evidence>
<keyword evidence="3 6" id="KW-0812">Transmembrane</keyword>
<comment type="caution">
    <text evidence="7">The sequence shown here is derived from an EMBL/GenBank/DDBJ whole genome shotgun (WGS) entry which is preliminary data.</text>
</comment>
<protein>
    <submittedName>
        <fullName evidence="7">Energy-coupling factor transporter transmembrane protein EcfT</fullName>
    </submittedName>
</protein>
<evidence type="ECO:0000256" key="5">
    <source>
        <dbReference type="ARBA" id="ARBA00023136"/>
    </source>
</evidence>
<dbReference type="PANTHER" id="PTHR34857:SF2">
    <property type="entry name" value="SLL0384 PROTEIN"/>
    <property type="match status" value="1"/>
</dbReference>
<evidence type="ECO:0000256" key="2">
    <source>
        <dbReference type="ARBA" id="ARBA00022475"/>
    </source>
</evidence>
<dbReference type="EMBL" id="DXBY01000165">
    <property type="protein sequence ID" value="HIZ36071.1"/>
    <property type="molecule type" value="Genomic_DNA"/>
</dbReference>
<dbReference type="Pfam" id="PF02361">
    <property type="entry name" value="CbiQ"/>
    <property type="match status" value="1"/>
</dbReference>
<evidence type="ECO:0000256" key="4">
    <source>
        <dbReference type="ARBA" id="ARBA00022989"/>
    </source>
</evidence>
<evidence type="ECO:0000256" key="3">
    <source>
        <dbReference type="ARBA" id="ARBA00022692"/>
    </source>
</evidence>
<feature type="transmembrane region" description="Helical" evidence="6">
    <location>
        <begin position="25"/>
        <end position="42"/>
    </location>
</feature>
<feature type="transmembrane region" description="Helical" evidence="6">
    <location>
        <begin position="72"/>
        <end position="89"/>
    </location>
</feature>
<evidence type="ECO:0000313" key="7">
    <source>
        <dbReference type="EMBL" id="HIZ36071.1"/>
    </source>
</evidence>
<accession>A0A9D2EFA6</accession>
<dbReference type="PANTHER" id="PTHR34857">
    <property type="entry name" value="SLL0384 PROTEIN"/>
    <property type="match status" value="1"/>
</dbReference>
<reference evidence="7" key="2">
    <citation type="submission" date="2021-04" db="EMBL/GenBank/DDBJ databases">
        <authorList>
            <person name="Gilroy R."/>
        </authorList>
    </citation>
    <scope>NUCLEOTIDE SEQUENCE</scope>
    <source>
        <strain evidence="7">ChiGjej4B4-7305</strain>
    </source>
</reference>
<gene>
    <name evidence="7" type="ORF">H9815_09860</name>
</gene>
<dbReference type="GO" id="GO:0005886">
    <property type="term" value="C:plasma membrane"/>
    <property type="evidence" value="ECO:0007669"/>
    <property type="project" value="UniProtKB-ARBA"/>
</dbReference>
<dbReference type="AlphaFoldDB" id="A0A9D2EFA6"/>
<evidence type="ECO:0000256" key="6">
    <source>
        <dbReference type="SAM" id="Phobius"/>
    </source>
</evidence>
<dbReference type="InterPro" id="IPR003339">
    <property type="entry name" value="ABC/ECF_trnsptr_transmembrane"/>
</dbReference>
<keyword evidence="5 6" id="KW-0472">Membrane</keyword>
<dbReference type="InterPro" id="IPR051611">
    <property type="entry name" value="ECF_transporter_component"/>
</dbReference>
<evidence type="ECO:0000256" key="1">
    <source>
        <dbReference type="ARBA" id="ARBA00004141"/>
    </source>
</evidence>
<proteinExistence type="predicted"/>
<sequence length="272" mass="28656">MRSRTRPAFGRPLAGDSVLHRRDPTVKLAVLLVICLVLTAVTDPVTPAVLYLLTWPVALAAGRIPASTLLRAHLPFVAFALSLLMVNAVTRPGQAVAQVGPVAISAEGLSIGAGLAIRTLFIGVASVTFVLTTDGARLMTSLHQHLRLDGRFAYAVLAGYRLLEQLPETWATIRAAQAVRDPRRRGVSRSPRALRQAAFTLLVTSLRRAERMSIALETRGLGAGRRTIAAPSPLGRADALLAGTALGSTAVVLLASWQAGTLRGLGALGVFG</sequence>
<comment type="subcellular location">
    <subcellularLocation>
        <location evidence="1">Membrane</location>
        <topology evidence="1">Multi-pass membrane protein</topology>
    </subcellularLocation>
</comment>
<dbReference type="Proteomes" id="UP000824037">
    <property type="component" value="Unassembled WGS sequence"/>
</dbReference>
<reference evidence="7" key="1">
    <citation type="journal article" date="2021" name="PeerJ">
        <title>Extensive microbial diversity within the chicken gut microbiome revealed by metagenomics and culture.</title>
        <authorList>
            <person name="Gilroy R."/>
            <person name="Ravi A."/>
            <person name="Getino M."/>
            <person name="Pursley I."/>
            <person name="Horton D.L."/>
            <person name="Alikhan N.F."/>
            <person name="Baker D."/>
            <person name="Gharbi K."/>
            <person name="Hall N."/>
            <person name="Watson M."/>
            <person name="Adriaenssens E.M."/>
            <person name="Foster-Nyarko E."/>
            <person name="Jarju S."/>
            <person name="Secka A."/>
            <person name="Antonio M."/>
            <person name="Oren A."/>
            <person name="Chaudhuri R.R."/>
            <person name="La Ragione R."/>
            <person name="Hildebrand F."/>
            <person name="Pallen M.J."/>
        </authorList>
    </citation>
    <scope>NUCLEOTIDE SEQUENCE</scope>
    <source>
        <strain evidence="7">ChiGjej4B4-7305</strain>
    </source>
</reference>
<keyword evidence="4 6" id="KW-1133">Transmembrane helix</keyword>
<name>A0A9D2EFA6_9MICO</name>
<organism evidence="7 8">
    <name type="scientific">Candidatus Ruania gallistercoris</name>
    <dbReference type="NCBI Taxonomy" id="2838746"/>
    <lineage>
        <taxon>Bacteria</taxon>
        <taxon>Bacillati</taxon>
        <taxon>Actinomycetota</taxon>
        <taxon>Actinomycetes</taxon>
        <taxon>Micrococcales</taxon>
        <taxon>Ruaniaceae</taxon>
        <taxon>Ruania</taxon>
    </lineage>
</organism>
<dbReference type="CDD" id="cd16914">
    <property type="entry name" value="EcfT"/>
    <property type="match status" value="1"/>
</dbReference>
<feature type="transmembrane region" description="Helical" evidence="6">
    <location>
        <begin position="109"/>
        <end position="131"/>
    </location>
</feature>